<dbReference type="GO" id="GO:0004984">
    <property type="term" value="F:olfactory receptor activity"/>
    <property type="evidence" value="ECO:0007669"/>
    <property type="project" value="InterPro"/>
</dbReference>
<dbReference type="InterPro" id="IPR000276">
    <property type="entry name" value="GPCR_Rhodpsn"/>
</dbReference>
<dbReference type="AlphaFoldDB" id="A0A6I9Y4M6"/>
<keyword evidence="6 10" id="KW-1133">Transmembrane helix</keyword>
<evidence type="ECO:0000256" key="3">
    <source>
        <dbReference type="ARBA" id="ARBA00022606"/>
    </source>
</evidence>
<dbReference type="GO" id="GO:0004930">
    <property type="term" value="F:G protein-coupled receptor activity"/>
    <property type="evidence" value="ECO:0007669"/>
    <property type="project" value="UniProtKB-KW"/>
</dbReference>
<evidence type="ECO:0000313" key="13">
    <source>
        <dbReference type="RefSeq" id="XP_013912430.1"/>
    </source>
</evidence>
<keyword evidence="8 9" id="KW-0807">Transducer</keyword>
<evidence type="ECO:0000256" key="7">
    <source>
        <dbReference type="ARBA" id="ARBA00023136"/>
    </source>
</evidence>
<dbReference type="GeneID" id="106541484"/>
<evidence type="ECO:0000256" key="8">
    <source>
        <dbReference type="ARBA" id="ARBA00023224"/>
    </source>
</evidence>
<dbReference type="Pfam" id="PF13853">
    <property type="entry name" value="7tm_4"/>
    <property type="match status" value="1"/>
</dbReference>
<dbReference type="PRINTS" id="PR00245">
    <property type="entry name" value="OLFACTORYR"/>
</dbReference>
<dbReference type="KEGG" id="tsr:106541484"/>
<feature type="transmembrane region" description="Helical" evidence="10">
    <location>
        <begin position="93"/>
        <end position="114"/>
    </location>
</feature>
<evidence type="ECO:0000256" key="6">
    <source>
        <dbReference type="ARBA" id="ARBA00022989"/>
    </source>
</evidence>
<feature type="transmembrane region" description="Helical" evidence="10">
    <location>
        <begin position="173"/>
        <end position="195"/>
    </location>
</feature>
<protein>
    <recommendedName>
        <fullName evidence="10">Olfactory receptor</fullName>
    </recommendedName>
</protein>
<feature type="transmembrane region" description="Helical" evidence="10">
    <location>
        <begin position="57"/>
        <end position="81"/>
    </location>
</feature>
<gene>
    <name evidence="13" type="primary">LOC106541484</name>
</gene>
<sequence length="350" mass="39974">MPFPPSISILKHILFLSYVFHFFLMLAVQNWTKNMLNGTSAPRFVLLGFPELQEFPFLSFVILLSIYLFVLLGNALIIVLSHIDVSLRFPMYFFLRHFSFLEMCYTSVTLPQLLGNVLRTSCAISFWTCLTQMYFFFFFGSTEFLLLATMAYDRYLAICHPLQYPVLMDSHACVCLALGSWLIGFLTPFLPIAFISQLPFNSSNQINHFFCDTGPLIKLSTGNTFMADTIVFLVSAVIVLLSFLLTLTSYTLIVSTICHIPSVTGRHKAFSTCSSHLMVVTIFYGTVIFTYLCPHSDQTFEMDKVVSLLYAVVTPVLNPIIYTLRNKDVKRAVEKVLYLYHVKNKQRKIS</sequence>
<comment type="subcellular location">
    <subcellularLocation>
        <location evidence="1 10">Cell membrane</location>
        <topology evidence="1 10">Multi-pass membrane protein</topology>
    </subcellularLocation>
</comment>
<comment type="similarity">
    <text evidence="9">Belongs to the G-protein coupled receptor 1 family.</text>
</comment>
<dbReference type="PROSITE" id="PS50262">
    <property type="entry name" value="G_PROTEIN_RECEP_F1_2"/>
    <property type="match status" value="1"/>
</dbReference>
<feature type="transmembrane region" description="Helical" evidence="10">
    <location>
        <begin position="304"/>
        <end position="324"/>
    </location>
</feature>
<dbReference type="CDD" id="cd13954">
    <property type="entry name" value="7tmA_OR"/>
    <property type="match status" value="1"/>
</dbReference>
<dbReference type="PANTHER" id="PTHR26453">
    <property type="entry name" value="OLFACTORY RECEPTOR"/>
    <property type="match status" value="1"/>
</dbReference>
<keyword evidence="3 10" id="KW-0716">Sensory transduction</keyword>
<feature type="transmembrane region" description="Helical" evidence="10">
    <location>
        <begin position="269"/>
        <end position="292"/>
    </location>
</feature>
<accession>A0A6I9Y4M6</accession>
<keyword evidence="4 9" id="KW-0812">Transmembrane</keyword>
<keyword evidence="2 10" id="KW-1003">Cell membrane</keyword>
<evidence type="ECO:0000256" key="9">
    <source>
        <dbReference type="RuleBase" id="RU000688"/>
    </source>
</evidence>
<dbReference type="FunFam" id="1.20.1070.10:FF:000001">
    <property type="entry name" value="Olfactory receptor"/>
    <property type="match status" value="1"/>
</dbReference>
<evidence type="ECO:0000259" key="11">
    <source>
        <dbReference type="PROSITE" id="PS50262"/>
    </source>
</evidence>
<evidence type="ECO:0000256" key="5">
    <source>
        <dbReference type="ARBA" id="ARBA00022725"/>
    </source>
</evidence>
<feature type="domain" description="G-protein coupled receptors family 1 profile" evidence="11">
    <location>
        <begin position="73"/>
        <end position="322"/>
    </location>
</feature>
<reference evidence="13" key="1">
    <citation type="submission" date="2025-08" db="UniProtKB">
        <authorList>
            <consortium name="RefSeq"/>
        </authorList>
    </citation>
    <scope>IDENTIFICATION</scope>
    <source>
        <tissue evidence="13">Skeletal muscle</tissue>
    </source>
</reference>
<name>A0A6I9Y4M6_9SAUR</name>
<evidence type="ECO:0000313" key="12">
    <source>
        <dbReference type="Proteomes" id="UP000504617"/>
    </source>
</evidence>
<feature type="transmembrane region" description="Helical" evidence="10">
    <location>
        <begin position="12"/>
        <end position="32"/>
    </location>
</feature>
<keyword evidence="9" id="KW-0297">G-protein coupled receptor</keyword>
<dbReference type="SUPFAM" id="SSF81321">
    <property type="entry name" value="Family A G protein-coupled receptor-like"/>
    <property type="match status" value="1"/>
</dbReference>
<dbReference type="OrthoDB" id="9444602at2759"/>
<proteinExistence type="inferred from homology"/>
<dbReference type="RefSeq" id="XP_013912430.1">
    <property type="nucleotide sequence ID" value="XM_014056955.1"/>
</dbReference>
<keyword evidence="5 10" id="KW-0552">Olfaction</keyword>
<feature type="transmembrane region" description="Helical" evidence="10">
    <location>
        <begin position="230"/>
        <end position="257"/>
    </location>
</feature>
<evidence type="ECO:0000256" key="4">
    <source>
        <dbReference type="ARBA" id="ARBA00022692"/>
    </source>
</evidence>
<dbReference type="PROSITE" id="PS00237">
    <property type="entry name" value="G_PROTEIN_RECEP_F1_1"/>
    <property type="match status" value="1"/>
</dbReference>
<feature type="transmembrane region" description="Helical" evidence="10">
    <location>
        <begin position="134"/>
        <end position="152"/>
    </location>
</feature>
<dbReference type="Proteomes" id="UP000504617">
    <property type="component" value="Unplaced"/>
</dbReference>
<dbReference type="InterPro" id="IPR000725">
    <property type="entry name" value="Olfact_rcpt"/>
</dbReference>
<dbReference type="GO" id="GO:0005886">
    <property type="term" value="C:plasma membrane"/>
    <property type="evidence" value="ECO:0007669"/>
    <property type="project" value="UniProtKB-SubCell"/>
</dbReference>
<dbReference type="InterPro" id="IPR017452">
    <property type="entry name" value="GPCR_Rhodpsn_7TM"/>
</dbReference>
<dbReference type="Gene3D" id="1.20.1070.10">
    <property type="entry name" value="Rhodopsin 7-helix transmembrane proteins"/>
    <property type="match status" value="1"/>
</dbReference>
<dbReference type="PRINTS" id="PR00237">
    <property type="entry name" value="GPCRRHODOPSN"/>
</dbReference>
<evidence type="ECO:0000256" key="10">
    <source>
        <dbReference type="RuleBase" id="RU363047"/>
    </source>
</evidence>
<keyword evidence="12" id="KW-1185">Reference proteome</keyword>
<organism evidence="12 13">
    <name type="scientific">Thamnophis sirtalis</name>
    <dbReference type="NCBI Taxonomy" id="35019"/>
    <lineage>
        <taxon>Eukaryota</taxon>
        <taxon>Metazoa</taxon>
        <taxon>Chordata</taxon>
        <taxon>Craniata</taxon>
        <taxon>Vertebrata</taxon>
        <taxon>Euteleostomi</taxon>
        <taxon>Lepidosauria</taxon>
        <taxon>Squamata</taxon>
        <taxon>Bifurcata</taxon>
        <taxon>Unidentata</taxon>
        <taxon>Episquamata</taxon>
        <taxon>Toxicofera</taxon>
        <taxon>Serpentes</taxon>
        <taxon>Colubroidea</taxon>
        <taxon>Colubridae</taxon>
        <taxon>Natricinae</taxon>
        <taxon>Thamnophis</taxon>
    </lineage>
</organism>
<evidence type="ECO:0000256" key="2">
    <source>
        <dbReference type="ARBA" id="ARBA00022475"/>
    </source>
</evidence>
<keyword evidence="7 10" id="KW-0472">Membrane</keyword>
<keyword evidence="9" id="KW-0675">Receptor</keyword>
<evidence type="ECO:0000256" key="1">
    <source>
        <dbReference type="ARBA" id="ARBA00004651"/>
    </source>
</evidence>